<dbReference type="Proteomes" id="UP000019150">
    <property type="component" value="Chromosome"/>
</dbReference>
<dbReference type="InterPro" id="IPR001932">
    <property type="entry name" value="PPM-type_phosphatase-like_dom"/>
</dbReference>
<protein>
    <submittedName>
        <fullName evidence="5">Putative response regulator receiver protein</fullName>
    </submittedName>
</protein>
<feature type="modified residue" description="4-aspartylphosphate" evidence="2">
    <location>
        <position position="122"/>
    </location>
</feature>
<dbReference type="SUPFAM" id="SSF81606">
    <property type="entry name" value="PP2C-like"/>
    <property type="match status" value="1"/>
</dbReference>
<dbReference type="PATRIC" id="fig|1415166.3.peg.2031"/>
<dbReference type="InterPro" id="IPR011006">
    <property type="entry name" value="CheY-like_superfamily"/>
</dbReference>
<dbReference type="EMBL" id="CP006850">
    <property type="protein sequence ID" value="AHH16800.1"/>
    <property type="molecule type" value="Genomic_DNA"/>
</dbReference>
<keyword evidence="6" id="KW-1185">Reference proteome</keyword>
<dbReference type="Gene3D" id="3.60.40.10">
    <property type="entry name" value="PPM-type phosphatase domain"/>
    <property type="match status" value="1"/>
</dbReference>
<dbReference type="KEGG" id="nno:NONO_c20000"/>
<dbReference type="CDD" id="cd00156">
    <property type="entry name" value="REC"/>
    <property type="match status" value="1"/>
</dbReference>
<dbReference type="Pfam" id="PF07228">
    <property type="entry name" value="SpoIIE"/>
    <property type="match status" value="1"/>
</dbReference>
<name>W5TBR7_9NOCA</name>
<dbReference type="RefSeq" id="WP_237755146.1">
    <property type="nucleotide sequence ID" value="NZ_CP006850.1"/>
</dbReference>
<dbReference type="Gene3D" id="3.40.50.2300">
    <property type="match status" value="1"/>
</dbReference>
<dbReference type="PROSITE" id="PS50110">
    <property type="entry name" value="RESPONSE_REGULATORY"/>
    <property type="match status" value="1"/>
</dbReference>
<accession>W5TBR7</accession>
<evidence type="ECO:0000256" key="2">
    <source>
        <dbReference type="PROSITE-ProRule" id="PRU00169"/>
    </source>
</evidence>
<dbReference type="PANTHER" id="PTHR43156">
    <property type="entry name" value="STAGE II SPORULATION PROTEIN E-RELATED"/>
    <property type="match status" value="1"/>
</dbReference>
<evidence type="ECO:0000259" key="4">
    <source>
        <dbReference type="PROSITE" id="PS50110"/>
    </source>
</evidence>
<reference evidence="5 6" key="1">
    <citation type="journal article" date="2014" name="Appl. Environ. Microbiol.">
        <title>Insights into the Microbial Degradation of Rubber and Gutta-Percha by Analysis of the Complete Genome of Nocardia nova SH22a.</title>
        <authorList>
            <person name="Luo Q."/>
            <person name="Hiessl S."/>
            <person name="Poehlein A."/>
            <person name="Daniel R."/>
            <person name="Steinbuchel A."/>
        </authorList>
    </citation>
    <scope>NUCLEOTIDE SEQUENCE [LARGE SCALE GENOMIC DNA]</scope>
    <source>
        <strain evidence="5">SH22a</strain>
    </source>
</reference>
<dbReference type="InterPro" id="IPR001789">
    <property type="entry name" value="Sig_transdc_resp-reg_receiver"/>
</dbReference>
<dbReference type="InterPro" id="IPR036457">
    <property type="entry name" value="PPM-type-like_dom_sf"/>
</dbReference>
<feature type="domain" description="Response regulatory" evidence="4">
    <location>
        <begin position="71"/>
        <end position="187"/>
    </location>
</feature>
<dbReference type="eggNOG" id="COG2208">
    <property type="taxonomic scope" value="Bacteria"/>
</dbReference>
<dbReference type="GO" id="GO:0016791">
    <property type="term" value="F:phosphatase activity"/>
    <property type="evidence" value="ECO:0007669"/>
    <property type="project" value="TreeGrafter"/>
</dbReference>
<dbReference type="HOGENOM" id="CLU_035411_0_0_11"/>
<evidence type="ECO:0000256" key="3">
    <source>
        <dbReference type="SAM" id="MobiDB-lite"/>
    </source>
</evidence>
<dbReference type="AlphaFoldDB" id="W5TBR7"/>
<gene>
    <name evidence="5" type="ORF">NONO_c20000</name>
</gene>
<keyword evidence="2" id="KW-0597">Phosphoprotein</keyword>
<sequence length="458" mass="48800">MSKRAAPGTVVSRSSMVGLSIPRGRDISARAVPRVPTDTRAGNPRGGDRSADLSASASLPSAGRAAPIGQTILLVEDDPGDALLVEELVADGALGARLEHVRSLSEAGAWLAARLPDCVLLDLNLPDSQGLDALAQLREYTDQVAVVVMTGLDEEQTGLAAMAAGAEDYLVKGRVEPEWFGRAVRYAIQRKQAERTATALRATTMRAQENARLERGLLPKPLLRGEPVIDVVSRYRPGRAYSLLGGDFYDVIQEADGTVHALIGDVAGHGPDEAAIGVGLRLAWRTLVLSGVTGPRQLELLEQVLVAERTGPQIFATLTALYAPPGRGQVQVIRAGHPGMLVRRPGGTEWLEVRGGPALGFVPGRADWPVHHVDVPVGTGLVLFTDGLFEARTSTDGMRLEEEGLLSMAAAVSLDDPADYLDELLGRVEDAAAPAGGLDDDVAVVYLRWRERGNERER</sequence>
<feature type="compositionally biased region" description="Low complexity" evidence="3">
    <location>
        <begin position="52"/>
        <end position="62"/>
    </location>
</feature>
<evidence type="ECO:0000313" key="6">
    <source>
        <dbReference type="Proteomes" id="UP000019150"/>
    </source>
</evidence>
<dbReference type="GO" id="GO:0000160">
    <property type="term" value="P:phosphorelay signal transduction system"/>
    <property type="evidence" value="ECO:0007669"/>
    <property type="project" value="InterPro"/>
</dbReference>
<dbReference type="eggNOG" id="COG0784">
    <property type="taxonomic scope" value="Bacteria"/>
</dbReference>
<dbReference type="Pfam" id="PF00072">
    <property type="entry name" value="Response_reg"/>
    <property type="match status" value="1"/>
</dbReference>
<dbReference type="STRING" id="1415166.NONO_c20000"/>
<evidence type="ECO:0000313" key="5">
    <source>
        <dbReference type="EMBL" id="AHH16800.1"/>
    </source>
</evidence>
<dbReference type="SUPFAM" id="SSF52172">
    <property type="entry name" value="CheY-like"/>
    <property type="match status" value="1"/>
</dbReference>
<dbReference type="InterPro" id="IPR052016">
    <property type="entry name" value="Bact_Sigma-Reg"/>
</dbReference>
<proteinExistence type="predicted"/>
<feature type="region of interest" description="Disordered" evidence="3">
    <location>
        <begin position="22"/>
        <end position="62"/>
    </location>
</feature>
<evidence type="ECO:0000256" key="1">
    <source>
        <dbReference type="ARBA" id="ARBA00022801"/>
    </source>
</evidence>
<dbReference type="SMART" id="SM00331">
    <property type="entry name" value="PP2C_SIG"/>
    <property type="match status" value="1"/>
</dbReference>
<organism evidence="5 6">
    <name type="scientific">Nocardia nova SH22a</name>
    <dbReference type="NCBI Taxonomy" id="1415166"/>
    <lineage>
        <taxon>Bacteria</taxon>
        <taxon>Bacillati</taxon>
        <taxon>Actinomycetota</taxon>
        <taxon>Actinomycetes</taxon>
        <taxon>Mycobacteriales</taxon>
        <taxon>Nocardiaceae</taxon>
        <taxon>Nocardia</taxon>
    </lineage>
</organism>
<keyword evidence="1" id="KW-0378">Hydrolase</keyword>
<dbReference type="SMART" id="SM00448">
    <property type="entry name" value="REC"/>
    <property type="match status" value="1"/>
</dbReference>
<dbReference type="PANTHER" id="PTHR43156:SF2">
    <property type="entry name" value="STAGE II SPORULATION PROTEIN E"/>
    <property type="match status" value="1"/>
</dbReference>